<feature type="compositionally biased region" description="Basic and acidic residues" evidence="12">
    <location>
        <begin position="143"/>
        <end position="152"/>
    </location>
</feature>
<dbReference type="PANTHER" id="PTHR12358:SF101">
    <property type="entry name" value="MITOCHONDRIAL IMPORT INNER MEMBRANE TRANSLOCASE SUBUNIT TIM54"/>
    <property type="match status" value="1"/>
</dbReference>
<dbReference type="AlphaFoldDB" id="A0A8H6EZZ1"/>
<evidence type="ECO:0000256" key="12">
    <source>
        <dbReference type="SAM" id="MobiDB-lite"/>
    </source>
</evidence>
<evidence type="ECO:0000256" key="2">
    <source>
        <dbReference type="ARBA" id="ARBA00006355"/>
    </source>
</evidence>
<gene>
    <name evidence="13" type="ORF">FOB64_006484</name>
</gene>
<keyword evidence="9" id="KW-0811">Translocation</keyword>
<dbReference type="InterPro" id="IPR021056">
    <property type="entry name" value="Mt_import_IM_translocase_Tim54"/>
</dbReference>
<dbReference type="GO" id="GO:0005743">
    <property type="term" value="C:mitochondrial inner membrane"/>
    <property type="evidence" value="ECO:0007669"/>
    <property type="project" value="UniProtKB-SubCell"/>
</dbReference>
<dbReference type="Pfam" id="PF11711">
    <property type="entry name" value="Tim54"/>
    <property type="match status" value="1"/>
</dbReference>
<name>A0A8H6EZZ1_CANAX</name>
<evidence type="ECO:0000256" key="9">
    <source>
        <dbReference type="ARBA" id="ARBA00023010"/>
    </source>
</evidence>
<evidence type="ECO:0000256" key="11">
    <source>
        <dbReference type="ARBA" id="ARBA00023136"/>
    </source>
</evidence>
<protein>
    <recommendedName>
        <fullName evidence="3">Mitochondrial import inner membrane translocase subunit TIM54</fullName>
    </recommendedName>
</protein>
<keyword evidence="4" id="KW-0813">Transport</keyword>
<evidence type="ECO:0000256" key="1">
    <source>
        <dbReference type="ARBA" id="ARBA00004434"/>
    </source>
</evidence>
<feature type="compositionally biased region" description="Basic and acidic residues" evidence="12">
    <location>
        <begin position="240"/>
        <end position="250"/>
    </location>
</feature>
<keyword evidence="5" id="KW-0812">Transmembrane</keyword>
<evidence type="ECO:0000256" key="6">
    <source>
        <dbReference type="ARBA" id="ARBA00022792"/>
    </source>
</evidence>
<evidence type="ECO:0000313" key="14">
    <source>
        <dbReference type="Proteomes" id="UP000536275"/>
    </source>
</evidence>
<reference evidence="13 14" key="1">
    <citation type="submission" date="2020-03" db="EMBL/GenBank/DDBJ databases">
        <title>FDA dAtabase for Regulatory Grade micrObial Sequences (FDA-ARGOS): Supporting development and validation of Infectious Disease Dx tests.</title>
        <authorList>
            <person name="Campos J."/>
            <person name="Goldberg B."/>
            <person name="Tallon L."/>
            <person name="Sadzewicz L."/>
            <person name="Vavikolanu K."/>
            <person name="Mehta A."/>
            <person name="Aluvathingal J."/>
            <person name="Nadendla S."/>
            <person name="Nandy P."/>
            <person name="Geyer C."/>
            <person name="Yan Y."/>
            <person name="Sichtig H."/>
        </authorList>
    </citation>
    <scope>NUCLEOTIDE SEQUENCE [LARGE SCALE GENOMIC DNA]</scope>
    <source>
        <strain evidence="13 14">FDAARGOS_656</strain>
    </source>
</reference>
<dbReference type="Proteomes" id="UP000536275">
    <property type="component" value="Unassembled WGS sequence"/>
</dbReference>
<keyword evidence="11" id="KW-0472">Membrane</keyword>
<feature type="region of interest" description="Disordered" evidence="12">
    <location>
        <begin position="240"/>
        <end position="266"/>
    </location>
</feature>
<evidence type="ECO:0000256" key="5">
    <source>
        <dbReference type="ARBA" id="ARBA00022692"/>
    </source>
</evidence>
<dbReference type="InterPro" id="IPR050187">
    <property type="entry name" value="Lipid_Phosphate_FormReg"/>
</dbReference>
<comment type="caution">
    <text evidence="13">The sequence shown here is derived from an EMBL/GenBank/DDBJ whole genome shotgun (WGS) entry which is preliminary data.</text>
</comment>
<comment type="subcellular location">
    <subcellularLocation>
        <location evidence="1">Mitochondrion inner membrane</location>
        <topology evidence="1">Single-pass membrane protein</topology>
    </subcellularLocation>
</comment>
<dbReference type="SMR" id="A0A8H6EZZ1"/>
<evidence type="ECO:0000256" key="8">
    <source>
        <dbReference type="ARBA" id="ARBA00022989"/>
    </source>
</evidence>
<evidence type="ECO:0000256" key="7">
    <source>
        <dbReference type="ARBA" id="ARBA00022927"/>
    </source>
</evidence>
<evidence type="ECO:0000256" key="10">
    <source>
        <dbReference type="ARBA" id="ARBA00023128"/>
    </source>
</evidence>
<dbReference type="GO" id="GO:0015031">
    <property type="term" value="P:protein transport"/>
    <property type="evidence" value="ECO:0007669"/>
    <property type="project" value="UniProtKB-KW"/>
</dbReference>
<evidence type="ECO:0000256" key="3">
    <source>
        <dbReference type="ARBA" id="ARBA00020796"/>
    </source>
</evidence>
<evidence type="ECO:0000256" key="4">
    <source>
        <dbReference type="ARBA" id="ARBA00022448"/>
    </source>
</evidence>
<evidence type="ECO:0000313" key="13">
    <source>
        <dbReference type="EMBL" id="KAF6061190.1"/>
    </source>
</evidence>
<proteinExistence type="inferred from homology"/>
<dbReference type="PANTHER" id="PTHR12358">
    <property type="entry name" value="SPHINGOSINE KINASE"/>
    <property type="match status" value="1"/>
</dbReference>
<organism evidence="13 14">
    <name type="scientific">Candida albicans</name>
    <name type="common">Yeast</name>
    <dbReference type="NCBI Taxonomy" id="5476"/>
    <lineage>
        <taxon>Eukaryota</taxon>
        <taxon>Fungi</taxon>
        <taxon>Dikarya</taxon>
        <taxon>Ascomycota</taxon>
        <taxon>Saccharomycotina</taxon>
        <taxon>Pichiomycetes</taxon>
        <taxon>Debaryomycetaceae</taxon>
        <taxon>Candida/Lodderomyces clade</taxon>
        <taxon>Candida</taxon>
    </lineage>
</organism>
<keyword evidence="8" id="KW-1133">Transmembrane helix</keyword>
<feature type="region of interest" description="Disordered" evidence="12">
    <location>
        <begin position="143"/>
        <end position="166"/>
    </location>
</feature>
<accession>A0A8H6EZZ1</accession>
<keyword evidence="7" id="KW-0653">Protein transport</keyword>
<dbReference type="EMBL" id="JABWAD010000064">
    <property type="protein sequence ID" value="KAF6061190.1"/>
    <property type="molecule type" value="Genomic_DNA"/>
</dbReference>
<keyword evidence="6" id="KW-0999">Mitochondrion inner membrane</keyword>
<keyword evidence="10" id="KW-0496">Mitochondrion</keyword>
<feature type="compositionally biased region" description="Acidic residues" evidence="12">
    <location>
        <begin position="251"/>
        <end position="261"/>
    </location>
</feature>
<sequence>MPDANEVKPKKGWSNPALRMMGIPRISLPSRNWMIFWTVVTTIGGGIAYDKYEQKQMRKKWMDAVKQFGEVSYGANEIPRKLSIFIAPPPNDFLDESLKLFRKFIKPVLNAGVVDFEIFSESRQGDIRASVAEKIRELRRKQLVEETPKKNESNGNQDNDEEELKSRSDLYKAKDVLGLYKVFPADINVKSEDAIDDSSAGGIICVGRGAYKEYLSGVHEGLLGPLEKPQSVIDEETKLAEEKKKEKEENPDKDDDNDEEQSNLKPVPLRYIKPEDYANAQLAPELDLSTVVKDDKGVPVFFEQPVYTFPLPNLVGFTNIPRKIYRYFTKRFLVDDFGERTATIVNNKSRPFVYKDVLMAKEEEMDWPKKWVEKGKERNSEWVQELEHDERVTSRMKVFE</sequence>
<comment type="similarity">
    <text evidence="2">Belongs to the TIM54 family.</text>
</comment>